<keyword evidence="3" id="KW-1185">Reference proteome</keyword>
<name>A0AAD8YPR4_9STRA</name>
<dbReference type="EMBL" id="JATAAI010000001">
    <property type="protein sequence ID" value="KAK1749045.1"/>
    <property type="molecule type" value="Genomic_DNA"/>
</dbReference>
<comment type="caution">
    <text evidence="2">The sequence shown here is derived from an EMBL/GenBank/DDBJ whole genome shotgun (WGS) entry which is preliminary data.</text>
</comment>
<dbReference type="Proteomes" id="UP001224775">
    <property type="component" value="Unassembled WGS sequence"/>
</dbReference>
<protein>
    <submittedName>
        <fullName evidence="2">Uncharacterized protein</fullName>
    </submittedName>
</protein>
<accession>A0AAD8YPR4</accession>
<evidence type="ECO:0000313" key="3">
    <source>
        <dbReference type="Proteomes" id="UP001224775"/>
    </source>
</evidence>
<organism evidence="2 3">
    <name type="scientific">Skeletonema marinoi</name>
    <dbReference type="NCBI Taxonomy" id="267567"/>
    <lineage>
        <taxon>Eukaryota</taxon>
        <taxon>Sar</taxon>
        <taxon>Stramenopiles</taxon>
        <taxon>Ochrophyta</taxon>
        <taxon>Bacillariophyta</taxon>
        <taxon>Coscinodiscophyceae</taxon>
        <taxon>Thalassiosirophycidae</taxon>
        <taxon>Thalassiosirales</taxon>
        <taxon>Skeletonemataceae</taxon>
        <taxon>Skeletonema</taxon>
        <taxon>Skeletonema marinoi-dohrnii complex</taxon>
    </lineage>
</organism>
<sequence>MKGAMMVRTLRLVHWLHNIYKKIWVKAKSGIYFRRKSTIRNTGHSIEESEESHGDDESDSDQDDESEIGHDGIGDDVSENEFHNDEHVPLVRLQRAYSAHRRPFRDDDVTPLLNSVICS</sequence>
<feature type="compositionally biased region" description="Acidic residues" evidence="1">
    <location>
        <begin position="48"/>
        <end position="66"/>
    </location>
</feature>
<proteinExistence type="predicted"/>
<reference evidence="2" key="1">
    <citation type="submission" date="2023-06" db="EMBL/GenBank/DDBJ databases">
        <title>Survivors Of The Sea: Transcriptome response of Skeletonema marinoi to long-term dormancy.</title>
        <authorList>
            <person name="Pinder M.I.M."/>
            <person name="Kourtchenko O."/>
            <person name="Robertson E.K."/>
            <person name="Larsson T."/>
            <person name="Maumus F."/>
            <person name="Osuna-Cruz C.M."/>
            <person name="Vancaester E."/>
            <person name="Stenow R."/>
            <person name="Vandepoele K."/>
            <person name="Ploug H."/>
            <person name="Bruchert V."/>
            <person name="Godhe A."/>
            <person name="Topel M."/>
        </authorList>
    </citation>
    <scope>NUCLEOTIDE SEQUENCE</scope>
    <source>
        <strain evidence="2">R05AC</strain>
    </source>
</reference>
<evidence type="ECO:0000256" key="1">
    <source>
        <dbReference type="SAM" id="MobiDB-lite"/>
    </source>
</evidence>
<feature type="region of interest" description="Disordered" evidence="1">
    <location>
        <begin position="42"/>
        <end position="85"/>
    </location>
</feature>
<evidence type="ECO:0000313" key="2">
    <source>
        <dbReference type="EMBL" id="KAK1749045.1"/>
    </source>
</evidence>
<gene>
    <name evidence="2" type="ORF">QTG54_000984</name>
</gene>
<dbReference type="AlphaFoldDB" id="A0AAD8YPR4"/>